<protein>
    <submittedName>
        <fullName evidence="2">RNB domain-containing ribonuclease</fullName>
    </submittedName>
</protein>
<name>A0A948RUJ8_UNCEI</name>
<sequence length="491" mass="54661">MNEMNSHHRDLLLHVARRVMKERSLLPEFSREILSELEGLNAAPLNDGSQRKDLRHLLWSSIDNDDSRDLDQLTVAEPLSDGSVKMLVAVADVDSLVKKGDAVDDHARHNTTSVYTAGQVFSMLPEKLSYDLTSLNENEDRPAMIIEMVFDAGGRLQASDIYQALVRNQAQLAYNSIAAWLEEGAPEPEPVSAIEGLKENLRLQDRMAQKLKTIRHELGALELQTIQTHAVFDGDAMVALEIDQKNRARELIENLMIAANGVTAGFLNRKKLPSLRRVVRTPRRWDRIVTLAMDLGFQLPQNPSSKALSAFLKNQEEKDPLRFPDVSLTVVKLIGSGEYRVAMPGESVEGHFGLAVKNYTHSTAPNRRFPDLITQRLLKAALSDAPSPYNEEELNQLAAHCTQKEDDADKVERQVAKSAAAILLEDRIGERFSAIVTGASEKGTWVRIFDPPIEGMLVEGFDGLDVGDSIQVKLVDTNVDNGYIDFSKMSF</sequence>
<dbReference type="AlphaFoldDB" id="A0A948RUJ8"/>
<dbReference type="Pfam" id="PF18614">
    <property type="entry name" value="RNase_II_C_S1"/>
    <property type="match status" value="1"/>
</dbReference>
<accession>A0A948RUJ8</accession>
<dbReference type="GO" id="GO:0003723">
    <property type="term" value="F:RNA binding"/>
    <property type="evidence" value="ECO:0007669"/>
    <property type="project" value="InterPro"/>
</dbReference>
<dbReference type="PANTHER" id="PTHR23355:SF9">
    <property type="entry name" value="DIS3-LIKE EXONUCLEASE 2"/>
    <property type="match status" value="1"/>
</dbReference>
<dbReference type="Proteomes" id="UP000777784">
    <property type="component" value="Unassembled WGS sequence"/>
</dbReference>
<dbReference type="PANTHER" id="PTHR23355">
    <property type="entry name" value="RIBONUCLEASE"/>
    <property type="match status" value="1"/>
</dbReference>
<comment type="caution">
    <text evidence="2">The sequence shown here is derived from an EMBL/GenBank/DDBJ whole genome shotgun (WGS) entry which is preliminary data.</text>
</comment>
<reference evidence="2" key="1">
    <citation type="submission" date="2021-05" db="EMBL/GenBank/DDBJ databases">
        <title>Energy efficiency and biological interactions define the core microbiome of deep oligotrophic groundwater.</title>
        <authorList>
            <person name="Mehrshad M."/>
            <person name="Lopez-Fernandez M."/>
            <person name="Bell E."/>
            <person name="Bernier-Latmani R."/>
            <person name="Bertilsson S."/>
            <person name="Dopson M."/>
        </authorList>
    </citation>
    <scope>NUCLEOTIDE SEQUENCE</scope>
    <source>
        <strain evidence="2">Modern_marine.mb.64</strain>
    </source>
</reference>
<dbReference type="GO" id="GO:0005829">
    <property type="term" value="C:cytosol"/>
    <property type="evidence" value="ECO:0007669"/>
    <property type="project" value="TreeGrafter"/>
</dbReference>
<evidence type="ECO:0000313" key="2">
    <source>
        <dbReference type="EMBL" id="MBU2691278.1"/>
    </source>
</evidence>
<dbReference type="Pfam" id="PF00773">
    <property type="entry name" value="RNB"/>
    <property type="match status" value="1"/>
</dbReference>
<feature type="domain" description="RNB" evidence="1">
    <location>
        <begin position="51"/>
        <end position="384"/>
    </location>
</feature>
<gene>
    <name evidence="2" type="ORF">KJ970_10135</name>
</gene>
<dbReference type="InterPro" id="IPR012340">
    <property type="entry name" value="NA-bd_OB-fold"/>
</dbReference>
<dbReference type="SMART" id="SM00955">
    <property type="entry name" value="RNB"/>
    <property type="match status" value="1"/>
</dbReference>
<dbReference type="GO" id="GO:0004540">
    <property type="term" value="F:RNA nuclease activity"/>
    <property type="evidence" value="ECO:0007669"/>
    <property type="project" value="InterPro"/>
</dbReference>
<dbReference type="InterPro" id="IPR050180">
    <property type="entry name" value="RNR_Ribonuclease"/>
</dbReference>
<evidence type="ECO:0000259" key="1">
    <source>
        <dbReference type="SMART" id="SM00955"/>
    </source>
</evidence>
<evidence type="ECO:0000313" key="3">
    <source>
        <dbReference type="Proteomes" id="UP000777784"/>
    </source>
</evidence>
<dbReference type="SUPFAM" id="SSF50249">
    <property type="entry name" value="Nucleic acid-binding proteins"/>
    <property type="match status" value="2"/>
</dbReference>
<organism evidence="2 3">
    <name type="scientific">Eiseniibacteriota bacterium</name>
    <dbReference type="NCBI Taxonomy" id="2212470"/>
    <lineage>
        <taxon>Bacteria</taxon>
        <taxon>Candidatus Eiseniibacteriota</taxon>
    </lineage>
</organism>
<dbReference type="EMBL" id="JAHJDP010000053">
    <property type="protein sequence ID" value="MBU2691278.1"/>
    <property type="molecule type" value="Genomic_DNA"/>
</dbReference>
<dbReference type="GO" id="GO:0006402">
    <property type="term" value="P:mRNA catabolic process"/>
    <property type="evidence" value="ECO:0007669"/>
    <property type="project" value="TreeGrafter"/>
</dbReference>
<dbReference type="InterPro" id="IPR040596">
    <property type="entry name" value="RNase_II_C_S1"/>
</dbReference>
<proteinExistence type="predicted"/>
<dbReference type="InterPro" id="IPR001900">
    <property type="entry name" value="RNase_II/R"/>
</dbReference>